<reference evidence="2" key="2">
    <citation type="submission" date="2020-05" db="UniProtKB">
        <authorList>
            <consortium name="EnsemblMetazoa"/>
        </authorList>
    </citation>
    <scope>IDENTIFICATION</scope>
    <source>
        <strain evidence="2">WRAIR2</strain>
    </source>
</reference>
<accession>A0A182NWX4</accession>
<protein>
    <submittedName>
        <fullName evidence="2">Uncharacterized protein</fullName>
    </submittedName>
</protein>
<evidence type="ECO:0000256" key="1">
    <source>
        <dbReference type="SAM" id="MobiDB-lite"/>
    </source>
</evidence>
<feature type="region of interest" description="Disordered" evidence="1">
    <location>
        <begin position="16"/>
        <end position="35"/>
    </location>
</feature>
<sequence>MDSSMWSLHGRSIRFGPSISAKAPYTFPGSEPDRS</sequence>
<reference evidence="3" key="1">
    <citation type="submission" date="2013-03" db="EMBL/GenBank/DDBJ databases">
        <title>The Genome Sequence of Anopheles dirus WRAIR2.</title>
        <authorList>
            <consortium name="The Broad Institute Genomics Platform"/>
            <person name="Neafsey D.E."/>
            <person name="Walton C."/>
            <person name="Walker B."/>
            <person name="Young S.K."/>
            <person name="Zeng Q."/>
            <person name="Gargeya S."/>
            <person name="Fitzgerald M."/>
            <person name="Haas B."/>
            <person name="Abouelleil A."/>
            <person name="Allen A.W."/>
            <person name="Alvarado L."/>
            <person name="Arachchi H.M."/>
            <person name="Berlin A.M."/>
            <person name="Chapman S.B."/>
            <person name="Gainer-Dewar J."/>
            <person name="Goldberg J."/>
            <person name="Griggs A."/>
            <person name="Gujja S."/>
            <person name="Hansen M."/>
            <person name="Howarth C."/>
            <person name="Imamovic A."/>
            <person name="Ireland A."/>
            <person name="Larimer J."/>
            <person name="McCowan C."/>
            <person name="Murphy C."/>
            <person name="Pearson M."/>
            <person name="Poon T.W."/>
            <person name="Priest M."/>
            <person name="Roberts A."/>
            <person name="Saif S."/>
            <person name="Shea T."/>
            <person name="Sisk P."/>
            <person name="Sykes S."/>
            <person name="Wortman J."/>
            <person name="Nusbaum C."/>
            <person name="Birren B."/>
        </authorList>
    </citation>
    <scope>NUCLEOTIDE SEQUENCE [LARGE SCALE GENOMIC DNA]</scope>
    <source>
        <strain evidence="3">WRAIR2</strain>
    </source>
</reference>
<evidence type="ECO:0000313" key="3">
    <source>
        <dbReference type="Proteomes" id="UP000075884"/>
    </source>
</evidence>
<dbReference type="VEuPathDB" id="VectorBase:ADIR014377"/>
<proteinExistence type="predicted"/>
<name>A0A182NWX4_9DIPT</name>
<keyword evidence="3" id="KW-1185">Reference proteome</keyword>
<dbReference type="EnsemblMetazoa" id="ADIR014377-RA">
    <property type="protein sequence ID" value="ADIR014377-PA"/>
    <property type="gene ID" value="ADIR014377"/>
</dbReference>
<dbReference type="Proteomes" id="UP000075884">
    <property type="component" value="Unassembled WGS sequence"/>
</dbReference>
<evidence type="ECO:0000313" key="2">
    <source>
        <dbReference type="EnsemblMetazoa" id="ADIR014377-PA"/>
    </source>
</evidence>
<organism evidence="2 3">
    <name type="scientific">Anopheles dirus</name>
    <dbReference type="NCBI Taxonomy" id="7168"/>
    <lineage>
        <taxon>Eukaryota</taxon>
        <taxon>Metazoa</taxon>
        <taxon>Ecdysozoa</taxon>
        <taxon>Arthropoda</taxon>
        <taxon>Hexapoda</taxon>
        <taxon>Insecta</taxon>
        <taxon>Pterygota</taxon>
        <taxon>Neoptera</taxon>
        <taxon>Endopterygota</taxon>
        <taxon>Diptera</taxon>
        <taxon>Nematocera</taxon>
        <taxon>Culicoidea</taxon>
        <taxon>Culicidae</taxon>
        <taxon>Anophelinae</taxon>
        <taxon>Anopheles</taxon>
    </lineage>
</organism>
<dbReference type="AlphaFoldDB" id="A0A182NWX4"/>